<feature type="transmembrane region" description="Helical" evidence="6">
    <location>
        <begin position="457"/>
        <end position="474"/>
    </location>
</feature>
<evidence type="ECO:0000256" key="1">
    <source>
        <dbReference type="ARBA" id="ARBA00004141"/>
    </source>
</evidence>
<organism evidence="7 8">
    <name type="scientific">Niastella caeni</name>
    <dbReference type="NCBI Taxonomy" id="2569763"/>
    <lineage>
        <taxon>Bacteria</taxon>
        <taxon>Pseudomonadati</taxon>
        <taxon>Bacteroidota</taxon>
        <taxon>Chitinophagia</taxon>
        <taxon>Chitinophagales</taxon>
        <taxon>Chitinophagaceae</taxon>
        <taxon>Niastella</taxon>
    </lineage>
</organism>
<dbReference type="RefSeq" id="WP_136575241.1">
    <property type="nucleotide sequence ID" value="NZ_STFF01000001.1"/>
</dbReference>
<comment type="caution">
    <text evidence="7">The sequence shown here is derived from an EMBL/GenBank/DDBJ whole genome shotgun (WGS) entry which is preliminary data.</text>
</comment>
<feature type="transmembrane region" description="Helical" evidence="6">
    <location>
        <begin position="547"/>
        <end position="567"/>
    </location>
</feature>
<dbReference type="InterPro" id="IPR002293">
    <property type="entry name" value="AA/rel_permease1"/>
</dbReference>
<feature type="transmembrane region" description="Helical" evidence="6">
    <location>
        <begin position="61"/>
        <end position="83"/>
    </location>
</feature>
<keyword evidence="2" id="KW-0813">Transport</keyword>
<dbReference type="PANTHER" id="PTHR43243">
    <property type="entry name" value="INNER MEMBRANE TRANSPORTER YGJI-RELATED"/>
    <property type="match status" value="1"/>
</dbReference>
<keyword evidence="4 6" id="KW-1133">Transmembrane helix</keyword>
<evidence type="ECO:0000256" key="6">
    <source>
        <dbReference type="SAM" id="Phobius"/>
    </source>
</evidence>
<name>A0A4S8I0P5_9BACT</name>
<feature type="transmembrane region" description="Helical" evidence="6">
    <location>
        <begin position="185"/>
        <end position="205"/>
    </location>
</feature>
<evidence type="ECO:0000256" key="5">
    <source>
        <dbReference type="ARBA" id="ARBA00023136"/>
    </source>
</evidence>
<reference evidence="7 8" key="1">
    <citation type="submission" date="2019-04" db="EMBL/GenBank/DDBJ databases">
        <title>Niastella caeni sp. nov., isolated from activated sludge.</title>
        <authorList>
            <person name="Sheng M."/>
        </authorList>
    </citation>
    <scope>NUCLEOTIDE SEQUENCE [LARGE SCALE GENOMIC DNA]</scope>
    <source>
        <strain evidence="7 8">HX-2-15</strain>
    </source>
</reference>
<dbReference type="AlphaFoldDB" id="A0A4S8I0P5"/>
<comment type="subcellular location">
    <subcellularLocation>
        <location evidence="1">Membrane</location>
        <topology evidence="1">Multi-pass membrane protein</topology>
    </subcellularLocation>
</comment>
<evidence type="ECO:0000256" key="4">
    <source>
        <dbReference type="ARBA" id="ARBA00022989"/>
    </source>
</evidence>
<keyword evidence="3 6" id="KW-0812">Transmembrane</keyword>
<accession>A0A4S8I0P5</accession>
<feature type="transmembrane region" description="Helical" evidence="6">
    <location>
        <begin position="495"/>
        <end position="514"/>
    </location>
</feature>
<dbReference type="Pfam" id="PF13520">
    <property type="entry name" value="AA_permease_2"/>
    <property type="match status" value="1"/>
</dbReference>
<dbReference type="Gene3D" id="1.20.1740.10">
    <property type="entry name" value="Amino acid/polyamine transporter I"/>
    <property type="match status" value="1"/>
</dbReference>
<feature type="transmembrane region" description="Helical" evidence="6">
    <location>
        <begin position="433"/>
        <end position="451"/>
    </location>
</feature>
<evidence type="ECO:0000256" key="3">
    <source>
        <dbReference type="ARBA" id="ARBA00022692"/>
    </source>
</evidence>
<dbReference type="GO" id="GO:0016020">
    <property type="term" value="C:membrane"/>
    <property type="evidence" value="ECO:0007669"/>
    <property type="project" value="UniProtKB-SubCell"/>
</dbReference>
<dbReference type="GO" id="GO:0015171">
    <property type="term" value="F:amino acid transmembrane transporter activity"/>
    <property type="evidence" value="ECO:0007669"/>
    <property type="project" value="TreeGrafter"/>
</dbReference>
<feature type="transmembrane region" description="Helical" evidence="6">
    <location>
        <begin position="225"/>
        <end position="250"/>
    </location>
</feature>
<feature type="transmembrane region" description="Helical" evidence="6">
    <location>
        <begin position="326"/>
        <end position="345"/>
    </location>
</feature>
<dbReference type="OrthoDB" id="9762947at2"/>
<feature type="transmembrane region" description="Helical" evidence="6">
    <location>
        <begin position="155"/>
        <end position="173"/>
    </location>
</feature>
<evidence type="ECO:0000313" key="7">
    <source>
        <dbReference type="EMBL" id="THU40749.1"/>
    </source>
</evidence>
<feature type="transmembrane region" description="Helical" evidence="6">
    <location>
        <begin position="32"/>
        <end position="55"/>
    </location>
</feature>
<evidence type="ECO:0000256" key="2">
    <source>
        <dbReference type="ARBA" id="ARBA00022448"/>
    </source>
</evidence>
<feature type="transmembrane region" description="Helical" evidence="6">
    <location>
        <begin position="402"/>
        <end position="421"/>
    </location>
</feature>
<feature type="transmembrane region" description="Helical" evidence="6">
    <location>
        <begin position="378"/>
        <end position="396"/>
    </location>
</feature>
<dbReference type="PANTHER" id="PTHR43243:SF4">
    <property type="entry name" value="CATIONIC AMINO ACID TRANSPORTER 4"/>
    <property type="match status" value="1"/>
</dbReference>
<dbReference type="Proteomes" id="UP000306918">
    <property type="component" value="Unassembled WGS sequence"/>
</dbReference>
<protein>
    <submittedName>
        <fullName evidence="7">Amino acid permease</fullName>
    </submittedName>
</protein>
<keyword evidence="5 6" id="KW-0472">Membrane</keyword>
<feature type="transmembrane region" description="Helical" evidence="6">
    <location>
        <begin position="104"/>
        <end position="128"/>
    </location>
</feature>
<dbReference type="PIRSF" id="PIRSF006060">
    <property type="entry name" value="AA_transporter"/>
    <property type="match status" value="1"/>
</dbReference>
<sequence length="570" mass="61249">MSLFVKKPLDSLLNEAKDTSGHTLKKTLGKGALIALGIGAIIGAGLFSITGGAAANQAGPAITISFIVAALGCAFAGLCYAEFSSMIPVAGSAYTYSYATMGEFVAWIIGWDLVLEYAVGAATVSISWSRYLVKFLAGFDIHLPVSMTAGPWDGGLINAPAVFVVILMSLLLVKGTKESATINAIIVALKVTVVFIFIFLGWKYINSANYENYIPENTGNFGEFGFSGIIRAAAIVFFAYIGFDAVSTAAQEAKNPKKDMPWGILGSLAICTILYILFAHVMTGVTNYTTFKGQDGIAPVAVAIDHMGTADAAGVVHPDYPWLNKAIVLAILAGYMSVILVMLMGQSRVFFSMSKDGLLPKVFSEVHPRFRTPAKNNLLFLLFVSLFAAFVPARVVGEMTSIGTLFAFILVCIGVIIMRKTMPNAPRAFKTPLVPLVPILGVFTCLFMMVFLPLDTWIRLIVWMILGLDIYLAYSVKHSLLSSRSAETIPQGNKVGGMSGLILSLSLGIVAFIHHTLTQKDAQKFIAEATAAGKKFKPEEVPNDNGIFYFSLAFAAFHVILFAAKLAKKK</sequence>
<keyword evidence="8" id="KW-1185">Reference proteome</keyword>
<dbReference type="EMBL" id="STFF01000001">
    <property type="protein sequence ID" value="THU40749.1"/>
    <property type="molecule type" value="Genomic_DNA"/>
</dbReference>
<evidence type="ECO:0000313" key="8">
    <source>
        <dbReference type="Proteomes" id="UP000306918"/>
    </source>
</evidence>
<gene>
    <name evidence="7" type="ORF">FAM09_01145</name>
</gene>
<proteinExistence type="predicted"/>
<feature type="transmembrane region" description="Helical" evidence="6">
    <location>
        <begin position="262"/>
        <end position="282"/>
    </location>
</feature>